<accession>A0A1W6LN24</accession>
<dbReference type="KEGG" id="pbp:STSP1_01598"/>
<evidence type="ECO:0000313" key="2">
    <source>
        <dbReference type="EMBL" id="ARN57200.1"/>
    </source>
</evidence>
<protein>
    <recommendedName>
        <fullName evidence="4">PEP-CTERM protein-sorting domain-containing protein</fullName>
    </recommendedName>
</protein>
<name>A0A1W6LN24_9BACT</name>
<keyword evidence="1" id="KW-0732">Signal</keyword>
<evidence type="ECO:0008006" key="4">
    <source>
        <dbReference type="Google" id="ProtNLM"/>
    </source>
</evidence>
<feature type="signal peptide" evidence="1">
    <location>
        <begin position="1"/>
        <end position="20"/>
    </location>
</feature>
<evidence type="ECO:0000313" key="3">
    <source>
        <dbReference type="Proteomes" id="UP000193334"/>
    </source>
</evidence>
<dbReference type="RefSeq" id="WP_085755865.1">
    <property type="nucleotide sequence ID" value="NZ_CP021023.1"/>
</dbReference>
<keyword evidence="3" id="KW-1185">Reference proteome</keyword>
<dbReference type="EMBL" id="CP021023">
    <property type="protein sequence ID" value="ARN57200.1"/>
    <property type="molecule type" value="Genomic_DNA"/>
</dbReference>
<proteinExistence type="predicted"/>
<gene>
    <name evidence="2" type="ORF">STSP1_01598</name>
</gene>
<sequence length="235" mass="25724" precursor="true">MKRVALFLFTAFFAPALCYGGLFQAHFNDGINSEYWSINQNTGIYSVDDTHGDIRLEKTGTAQPGMNLVEIKLNLSKVSLIGDTIPGDFEAIINFSEAVLPGPGLDQVELHTAFTSGQYFFNVRDNDSGTQNVHVWDGQIRGGFPTPAAAGTLRIVRQAEVITAFFDDSLVYQKSFVTANLNSLSFTLQNNLGSNDHTSVIFDDFKLSGEYVVPEPAGICLFSAGLAALRRRRKA</sequence>
<evidence type="ECO:0000256" key="1">
    <source>
        <dbReference type="SAM" id="SignalP"/>
    </source>
</evidence>
<dbReference type="Proteomes" id="UP000193334">
    <property type="component" value="Chromosome"/>
</dbReference>
<feature type="chain" id="PRO_5013366274" description="PEP-CTERM protein-sorting domain-containing protein" evidence="1">
    <location>
        <begin position="21"/>
        <end position="235"/>
    </location>
</feature>
<organism evidence="2 3">
    <name type="scientific">Sedimentisphaera salicampi</name>
    <dbReference type="NCBI Taxonomy" id="1941349"/>
    <lineage>
        <taxon>Bacteria</taxon>
        <taxon>Pseudomonadati</taxon>
        <taxon>Planctomycetota</taxon>
        <taxon>Phycisphaerae</taxon>
        <taxon>Sedimentisphaerales</taxon>
        <taxon>Sedimentisphaeraceae</taxon>
        <taxon>Sedimentisphaera</taxon>
    </lineage>
</organism>
<dbReference type="AlphaFoldDB" id="A0A1W6LN24"/>
<reference evidence="3" key="1">
    <citation type="submission" date="2017-04" db="EMBL/GenBank/DDBJ databases">
        <title>Comparative genomics and description of representatives of a novel lineage of planctomycetes thriving in anoxic sediments.</title>
        <authorList>
            <person name="Spring S."/>
            <person name="Bunk B."/>
            <person name="Sproer C."/>
        </authorList>
    </citation>
    <scope>NUCLEOTIDE SEQUENCE [LARGE SCALE GENOMIC DNA]</scope>
    <source>
        <strain evidence="3">ST-PulAB-D4</strain>
    </source>
</reference>